<evidence type="ECO:0000256" key="2">
    <source>
        <dbReference type="ARBA" id="ARBA00023157"/>
    </source>
</evidence>
<gene>
    <name evidence="6" type="ORF">LY90DRAFT_520010</name>
</gene>
<evidence type="ECO:0000313" key="7">
    <source>
        <dbReference type="Proteomes" id="UP000193920"/>
    </source>
</evidence>
<dbReference type="GO" id="GO:0008061">
    <property type="term" value="F:chitin binding"/>
    <property type="evidence" value="ECO:0007669"/>
    <property type="project" value="UniProtKB-UniRule"/>
</dbReference>
<feature type="disulfide bond" evidence="3">
    <location>
        <begin position="600"/>
        <end position="614"/>
    </location>
</feature>
<sequence length="626" mass="71132">MILIKYLIFTLLAIIANSEKRSTDNSELPLSLLELTNKNTAYSKQYNNNIQEYYNYYYKDLFENYYYKDLFEIEKGCVALTSDNPAYNPYHSSLIVNSKEGNIITVLGNPIEINKKNVNSENECGTIQNMNKQSISCHITLPNNTTQIVEFIVPDNQCYNIRALPIYTAKVNLWSCNYNNNIEISKNVTTIKINNYVTYLNHCDTKTNNTKQITLNNTFNERTKGYTLSYSEALKKGEYISSPGGRWHFGLLPNGELALCENEFKESHIKWSNGINYLSKYDLKFFIDINGHLVVTAKNIVKSLDKNDHYDEKTNSITKENKLNKRIEEKNKDQVSANSVEDNDSLNKSYILEYFAKFKEWLKNYKSPENKSKIYEIGNVIQNVNHKSDKEIIVWDSLPRNLTYNVGYFGDSGYFLVLSDGGSKSENSPVMLYDGAGVKIWQILPGDEYKGYPFPREYDMPLDFETTTSSTTLTSTPVVGDIPIYTTLTSTTIISTNDNITTKIDKITTKSHKDIYLPSQTQSSSSISGISIPTIMSSNKCGTFDDGIYVCKNNKCCSKYGHCGDTEKYCGKGCQNNYGLCYSKSSRCGIEYGICNNNKCCSKYGYCGNGKKYCYNGCQSEFGKCM</sequence>
<feature type="disulfide bond" evidence="3">
    <location>
        <begin position="551"/>
        <end position="563"/>
    </location>
</feature>
<reference evidence="6 7" key="1">
    <citation type="submission" date="2016-08" db="EMBL/GenBank/DDBJ databases">
        <title>A Parts List for Fungal Cellulosomes Revealed by Comparative Genomics.</title>
        <authorList>
            <consortium name="DOE Joint Genome Institute"/>
            <person name="Haitjema C.H."/>
            <person name="Gilmore S.P."/>
            <person name="Henske J.K."/>
            <person name="Solomon K.V."/>
            <person name="De Groot R."/>
            <person name="Kuo A."/>
            <person name="Mondo S.J."/>
            <person name="Salamov A.A."/>
            <person name="Labutti K."/>
            <person name="Zhao Z."/>
            <person name="Chiniquy J."/>
            <person name="Barry K."/>
            <person name="Brewer H.M."/>
            <person name="Purvine S.O."/>
            <person name="Wright A.T."/>
            <person name="Boxma B."/>
            <person name="Van Alen T."/>
            <person name="Hackstein J.H."/>
            <person name="Baker S.E."/>
            <person name="Grigoriev I.V."/>
            <person name="O'Malley M.A."/>
        </authorList>
    </citation>
    <scope>NUCLEOTIDE SEQUENCE [LARGE SCALE GENOMIC DNA]</scope>
    <source>
        <strain evidence="6 7">G1</strain>
    </source>
</reference>
<evidence type="ECO:0000313" key="6">
    <source>
        <dbReference type="EMBL" id="ORX98133.1"/>
    </source>
</evidence>
<keyword evidence="2 3" id="KW-1015">Disulfide bond</keyword>
<feature type="disulfide bond" evidence="3">
    <location>
        <begin position="556"/>
        <end position="570"/>
    </location>
</feature>
<keyword evidence="1 3" id="KW-0147">Chitin-binding</keyword>
<evidence type="ECO:0000259" key="5">
    <source>
        <dbReference type="PROSITE" id="PS50941"/>
    </source>
</evidence>
<dbReference type="CDD" id="cd00035">
    <property type="entry name" value="ChtBD1"/>
    <property type="match status" value="2"/>
</dbReference>
<evidence type="ECO:0000256" key="3">
    <source>
        <dbReference type="PROSITE-ProRule" id="PRU00261"/>
    </source>
</evidence>
<comment type="caution">
    <text evidence="6">The sequence shown here is derived from an EMBL/GenBank/DDBJ whole genome shotgun (WGS) entry which is preliminary data.</text>
</comment>
<dbReference type="InterPro" id="IPR001002">
    <property type="entry name" value="Chitin-bd_1"/>
</dbReference>
<dbReference type="AlphaFoldDB" id="A0A1Y1YJV4"/>
<accession>A0A1Y1YJV4</accession>
<keyword evidence="4" id="KW-0732">Signal</keyword>
<dbReference type="SMART" id="SM00270">
    <property type="entry name" value="ChtBD1"/>
    <property type="match status" value="2"/>
</dbReference>
<dbReference type="SUPFAM" id="SSF57016">
    <property type="entry name" value="Plant lectins/antimicrobial peptides"/>
    <property type="match status" value="2"/>
</dbReference>
<feature type="signal peptide" evidence="4">
    <location>
        <begin position="1"/>
        <end position="18"/>
    </location>
</feature>
<keyword evidence="7" id="KW-1185">Reference proteome</keyword>
<dbReference type="InterPro" id="IPR036861">
    <property type="entry name" value="Endochitinase-like_sf"/>
</dbReference>
<evidence type="ECO:0000256" key="1">
    <source>
        <dbReference type="ARBA" id="ARBA00022669"/>
    </source>
</evidence>
<proteinExistence type="predicted"/>
<name>A0A1Y1YJV4_9FUNG</name>
<evidence type="ECO:0000256" key="4">
    <source>
        <dbReference type="SAM" id="SignalP"/>
    </source>
</evidence>
<comment type="caution">
    <text evidence="3">Lacks conserved residue(s) required for the propagation of feature annotation.</text>
</comment>
<feature type="domain" description="Chitin-binding type-1" evidence="5">
    <location>
        <begin position="538"/>
        <end position="583"/>
    </location>
</feature>
<feature type="chain" id="PRO_5012146697" description="Chitin-binding type-1 domain-containing protein" evidence="4">
    <location>
        <begin position="19"/>
        <end position="626"/>
    </location>
</feature>
<protein>
    <recommendedName>
        <fullName evidence="5">Chitin-binding type-1 domain-containing protein</fullName>
    </recommendedName>
</protein>
<dbReference type="PANTHER" id="PTHR47849">
    <property type="entry name" value="CHITIN-BINDING LECTIN 1"/>
    <property type="match status" value="1"/>
</dbReference>
<feature type="disulfide bond" evidence="3">
    <location>
        <begin position="595"/>
        <end position="607"/>
    </location>
</feature>
<dbReference type="PROSITE" id="PS50941">
    <property type="entry name" value="CHIT_BIND_I_2"/>
    <property type="match status" value="2"/>
</dbReference>
<organism evidence="6 7">
    <name type="scientific">Neocallimastix californiae</name>
    <dbReference type="NCBI Taxonomy" id="1754190"/>
    <lineage>
        <taxon>Eukaryota</taxon>
        <taxon>Fungi</taxon>
        <taxon>Fungi incertae sedis</taxon>
        <taxon>Chytridiomycota</taxon>
        <taxon>Chytridiomycota incertae sedis</taxon>
        <taxon>Neocallimastigomycetes</taxon>
        <taxon>Neocallimastigales</taxon>
        <taxon>Neocallimastigaceae</taxon>
        <taxon>Neocallimastix</taxon>
    </lineage>
</organism>
<dbReference type="Pfam" id="PF00187">
    <property type="entry name" value="Chitin_bind_1"/>
    <property type="match status" value="2"/>
</dbReference>
<dbReference type="OrthoDB" id="5598155at2759"/>
<feature type="domain" description="Chitin-binding type-1" evidence="5">
    <location>
        <begin position="585"/>
        <end position="626"/>
    </location>
</feature>
<dbReference type="PROSITE" id="PS00026">
    <property type="entry name" value="CHIT_BIND_I_1"/>
    <property type="match status" value="1"/>
</dbReference>
<dbReference type="EMBL" id="MCOG01000574">
    <property type="protein sequence ID" value="ORX98133.1"/>
    <property type="molecule type" value="Genomic_DNA"/>
</dbReference>
<dbReference type="Proteomes" id="UP000193920">
    <property type="component" value="Unassembled WGS sequence"/>
</dbReference>
<dbReference type="InterPro" id="IPR018371">
    <property type="entry name" value="Chitin-binding_1_CS"/>
</dbReference>
<dbReference type="Gene3D" id="3.30.60.10">
    <property type="entry name" value="Endochitinase-like"/>
    <property type="match status" value="2"/>
</dbReference>